<gene>
    <name evidence="2" type="ORF">EVAR_5247_1</name>
</gene>
<reference evidence="2 3" key="1">
    <citation type="journal article" date="2019" name="Commun. Biol.">
        <title>The bagworm genome reveals a unique fibroin gene that provides high tensile strength.</title>
        <authorList>
            <person name="Kono N."/>
            <person name="Nakamura H."/>
            <person name="Ohtoshi R."/>
            <person name="Tomita M."/>
            <person name="Numata K."/>
            <person name="Arakawa K."/>
        </authorList>
    </citation>
    <scope>NUCLEOTIDE SEQUENCE [LARGE SCALE GENOMIC DNA]</scope>
</reference>
<protein>
    <submittedName>
        <fullName evidence="2">Uncharacterized protein</fullName>
    </submittedName>
</protein>
<dbReference type="AlphaFoldDB" id="A0A4C1XMS2"/>
<evidence type="ECO:0000313" key="2">
    <source>
        <dbReference type="EMBL" id="GBP65101.1"/>
    </source>
</evidence>
<sequence>MDTHSPEGVTSALSVSWLEIQYLTGRGESQKASGAVNKIERITRNRRVRCEPKTADERQTNDPIMESSSGRSDGRSAHATFL</sequence>
<evidence type="ECO:0000256" key="1">
    <source>
        <dbReference type="SAM" id="MobiDB-lite"/>
    </source>
</evidence>
<proteinExistence type="predicted"/>
<dbReference type="EMBL" id="BGZK01000919">
    <property type="protein sequence ID" value="GBP65101.1"/>
    <property type="molecule type" value="Genomic_DNA"/>
</dbReference>
<accession>A0A4C1XMS2</accession>
<evidence type="ECO:0000313" key="3">
    <source>
        <dbReference type="Proteomes" id="UP000299102"/>
    </source>
</evidence>
<feature type="region of interest" description="Disordered" evidence="1">
    <location>
        <begin position="49"/>
        <end position="82"/>
    </location>
</feature>
<keyword evidence="3" id="KW-1185">Reference proteome</keyword>
<feature type="compositionally biased region" description="Basic and acidic residues" evidence="1">
    <location>
        <begin position="49"/>
        <end position="60"/>
    </location>
</feature>
<comment type="caution">
    <text evidence="2">The sequence shown here is derived from an EMBL/GenBank/DDBJ whole genome shotgun (WGS) entry which is preliminary data.</text>
</comment>
<organism evidence="2 3">
    <name type="scientific">Eumeta variegata</name>
    <name type="common">Bagworm moth</name>
    <name type="synonym">Eumeta japonica</name>
    <dbReference type="NCBI Taxonomy" id="151549"/>
    <lineage>
        <taxon>Eukaryota</taxon>
        <taxon>Metazoa</taxon>
        <taxon>Ecdysozoa</taxon>
        <taxon>Arthropoda</taxon>
        <taxon>Hexapoda</taxon>
        <taxon>Insecta</taxon>
        <taxon>Pterygota</taxon>
        <taxon>Neoptera</taxon>
        <taxon>Endopterygota</taxon>
        <taxon>Lepidoptera</taxon>
        <taxon>Glossata</taxon>
        <taxon>Ditrysia</taxon>
        <taxon>Tineoidea</taxon>
        <taxon>Psychidae</taxon>
        <taxon>Oiketicinae</taxon>
        <taxon>Eumeta</taxon>
    </lineage>
</organism>
<name>A0A4C1XMS2_EUMVA</name>
<dbReference type="Proteomes" id="UP000299102">
    <property type="component" value="Unassembled WGS sequence"/>
</dbReference>